<comment type="caution">
    <text evidence="2">The sequence shown here is derived from an EMBL/GenBank/DDBJ whole genome shotgun (WGS) entry which is preliminary data.</text>
</comment>
<accession>A0A6G1DYU3</accession>
<evidence type="ECO:0000313" key="2">
    <source>
        <dbReference type="EMBL" id="KAF0917284.1"/>
    </source>
</evidence>
<protein>
    <submittedName>
        <fullName evidence="2">Uncharacterized protein</fullName>
    </submittedName>
</protein>
<dbReference type="Proteomes" id="UP000479710">
    <property type="component" value="Unassembled WGS sequence"/>
</dbReference>
<sequence length="94" mass="10180">MPYTACALVSPLSLLRHAPDRAAEGPPPPGYHRTKGRMDVETTVGLCKSTFFTHAARLCHRHTTLTLPIKLKEAELAFAANGAIAIPSEEQKSN</sequence>
<dbReference type="EMBL" id="SPHZ02000005">
    <property type="protein sequence ID" value="KAF0917284.1"/>
    <property type="molecule type" value="Genomic_DNA"/>
</dbReference>
<evidence type="ECO:0000313" key="3">
    <source>
        <dbReference type="Proteomes" id="UP000479710"/>
    </source>
</evidence>
<reference evidence="2 3" key="1">
    <citation type="submission" date="2019-11" db="EMBL/GenBank/DDBJ databases">
        <title>Whole genome sequence of Oryza granulata.</title>
        <authorList>
            <person name="Li W."/>
        </authorList>
    </citation>
    <scope>NUCLEOTIDE SEQUENCE [LARGE SCALE GENOMIC DNA]</scope>
    <source>
        <strain evidence="3">cv. Menghai</strain>
        <tissue evidence="2">Leaf</tissue>
    </source>
</reference>
<name>A0A6G1DYU3_9ORYZ</name>
<feature type="region of interest" description="Disordered" evidence="1">
    <location>
        <begin position="17"/>
        <end position="37"/>
    </location>
</feature>
<dbReference type="AlphaFoldDB" id="A0A6G1DYU3"/>
<gene>
    <name evidence="2" type="ORF">E2562_017460</name>
</gene>
<proteinExistence type="predicted"/>
<organism evidence="2 3">
    <name type="scientific">Oryza meyeriana var. granulata</name>
    <dbReference type="NCBI Taxonomy" id="110450"/>
    <lineage>
        <taxon>Eukaryota</taxon>
        <taxon>Viridiplantae</taxon>
        <taxon>Streptophyta</taxon>
        <taxon>Embryophyta</taxon>
        <taxon>Tracheophyta</taxon>
        <taxon>Spermatophyta</taxon>
        <taxon>Magnoliopsida</taxon>
        <taxon>Liliopsida</taxon>
        <taxon>Poales</taxon>
        <taxon>Poaceae</taxon>
        <taxon>BOP clade</taxon>
        <taxon>Oryzoideae</taxon>
        <taxon>Oryzeae</taxon>
        <taxon>Oryzinae</taxon>
        <taxon>Oryza</taxon>
        <taxon>Oryza meyeriana</taxon>
    </lineage>
</organism>
<keyword evidence="3" id="KW-1185">Reference proteome</keyword>
<evidence type="ECO:0000256" key="1">
    <source>
        <dbReference type="SAM" id="MobiDB-lite"/>
    </source>
</evidence>